<dbReference type="GO" id="GO:0009279">
    <property type="term" value="C:cell outer membrane"/>
    <property type="evidence" value="ECO:0007669"/>
    <property type="project" value="UniProtKB-SubCell"/>
</dbReference>
<evidence type="ECO:0000256" key="2">
    <source>
        <dbReference type="ARBA" id="ARBA00022448"/>
    </source>
</evidence>
<evidence type="ECO:0000256" key="3">
    <source>
        <dbReference type="ARBA" id="ARBA00022452"/>
    </source>
</evidence>
<comment type="subcellular location">
    <subcellularLocation>
        <location evidence="1">Cell outer membrane</location>
        <topology evidence="1">Multi-pass membrane protein</topology>
    </subcellularLocation>
</comment>
<keyword evidence="4" id="KW-0812">Transmembrane</keyword>
<dbReference type="InterPro" id="IPR008969">
    <property type="entry name" value="CarboxyPept-like_regulatory"/>
</dbReference>
<dbReference type="EMBL" id="FNAI01000005">
    <property type="protein sequence ID" value="SDE26174.1"/>
    <property type="molecule type" value="Genomic_DNA"/>
</dbReference>
<dbReference type="STRING" id="1391627.SAMN05216464_10516"/>
<dbReference type="PANTHER" id="PTHR30069:SF46">
    <property type="entry name" value="OAR PROTEIN"/>
    <property type="match status" value="1"/>
</dbReference>
<name>A0A1G7BGM1_9SPHI</name>
<dbReference type="InterPro" id="IPR036942">
    <property type="entry name" value="Beta-barrel_TonB_sf"/>
</dbReference>
<evidence type="ECO:0000256" key="4">
    <source>
        <dbReference type="ARBA" id="ARBA00022692"/>
    </source>
</evidence>
<keyword evidence="5" id="KW-0472">Membrane</keyword>
<feature type="signal peptide" evidence="7">
    <location>
        <begin position="1"/>
        <end position="24"/>
    </location>
</feature>
<protein>
    <submittedName>
        <fullName evidence="9">Carboxypeptidase regulatory-like domain-containing protein</fullName>
    </submittedName>
</protein>
<dbReference type="InterPro" id="IPR039426">
    <property type="entry name" value="TonB-dep_rcpt-like"/>
</dbReference>
<dbReference type="SUPFAM" id="SSF56935">
    <property type="entry name" value="Porins"/>
    <property type="match status" value="1"/>
</dbReference>
<accession>A0A1G7BGM1</accession>
<dbReference type="InterPro" id="IPR057601">
    <property type="entry name" value="Oar-like_b-barrel"/>
</dbReference>
<organism evidence="9 10">
    <name type="scientific">Mucilaginibacter pineti</name>
    <dbReference type="NCBI Taxonomy" id="1391627"/>
    <lineage>
        <taxon>Bacteria</taxon>
        <taxon>Pseudomonadati</taxon>
        <taxon>Bacteroidota</taxon>
        <taxon>Sphingobacteriia</taxon>
        <taxon>Sphingobacteriales</taxon>
        <taxon>Sphingobacteriaceae</taxon>
        <taxon>Mucilaginibacter</taxon>
    </lineage>
</organism>
<dbReference type="Pfam" id="PF13620">
    <property type="entry name" value="CarboxypepD_reg"/>
    <property type="match status" value="1"/>
</dbReference>
<dbReference type="OrthoDB" id="9768147at2"/>
<dbReference type="Pfam" id="PF25183">
    <property type="entry name" value="OMP_b-brl_4"/>
    <property type="match status" value="1"/>
</dbReference>
<keyword evidence="2" id="KW-0813">Transport</keyword>
<dbReference type="PANTHER" id="PTHR30069">
    <property type="entry name" value="TONB-DEPENDENT OUTER MEMBRANE RECEPTOR"/>
    <property type="match status" value="1"/>
</dbReference>
<feature type="domain" description="TonB-dependent transporter Oar-like beta-barrel" evidence="8">
    <location>
        <begin position="238"/>
        <end position="1044"/>
    </location>
</feature>
<sequence>MRKFLLFLVLLTGFTALVSNKVNAQGVTTATVNGIVTDSKGAIPGATVVITHLPTGTVYSTTSRVDGRFNLPNLRVGGPYTFKVSFVGYQAFVQDNITLTLGQDQRINATLLDASTQLSEVVVKGTQNKIINNSRTGAQEIITRSQIDRLPSLNRSIYDYTKLAPSANGRSFGGRSDSYNNLTVDGALFNNSFGLASTLGGQANSQPISLDAIEQIQVAVSPFDVTQGRFAGTGINTVVKSGTNEFKGTAYYYKRTTGLTGKNAGSVSNINTPIDYNQRGLSIGGPIIKNKLFFFISGEQERISDPATTFTAAKPGQKAGGSVSAATANQLDSLRNFLKTKYGYDPGPYDNFSLKTYSDKITTKLDWNINDKNTLSVKYFYLKSHKDIAPSNSGAPSNNRQPGATTLPFQSSFYTINNNFNIVIAELNTRISNTMANKLTAGYQALRDYRTSLGGRDFPLVDIQSGSATSPDLTAFGYEPFTAFNILKTNTYQLSDNLTIYKGKHEISLGTSNELNHFTNGFAPQYNGAYVFSSLADFYNSANTGAATANTYQYRYSLSPDGSFPFAKVSATTIGVYAQDKWQATDNFKLTYGIRADLPLYSLNNVSANPNVSALVFRNGVKLDVSKFPKSRIELSPRVGFNWDVYGDASTQLRGGVGLFTGPTPYVWISNQASNNGVLFGSYSLTTVGTSANAPQSDPHFVFNPNANANRPAPGQATENDKAHYNLAVVDNNFRNPKNLRGNVAVDQKLPWGMIGTLEFMYSKDINAVYQQNVALSATGTALVGPDNRIVYSNKTLFPVISDPVTHVGLNTTANPNITDAELMRNTNKGYTYNITAQIQKTVKELNFTAAYTHSDSRTVNDGGSVAQSIWSGRPVSGDPNSDVTSYSNYYAPNRVIASVSYRKAYGKNFATSVGLTYEGINSGVVSNLGTSVASYTYSGDLNNDGVTNNDLIYIPKTQKDIVLVKDNTTDPRTPDQIWAQLNDYINQDPYLKKHRGEYAKRNGLLLPFLNQVNFNFTQDIFVGKGKTKNTLQFEFNVLNVGNLLNKDWGNVQVLNRAQLLSYKGLVKTAGDPDLGKPTFSFPYFLGAPLTKTYSDGANLASGVSPGSRWQAQFGLRYIFN</sequence>
<gene>
    <name evidence="9" type="ORF">SAMN05216464_10516</name>
</gene>
<evidence type="ECO:0000313" key="10">
    <source>
        <dbReference type="Proteomes" id="UP000199072"/>
    </source>
</evidence>
<dbReference type="GO" id="GO:0044718">
    <property type="term" value="P:siderophore transmembrane transport"/>
    <property type="evidence" value="ECO:0007669"/>
    <property type="project" value="TreeGrafter"/>
</dbReference>
<dbReference type="SUPFAM" id="SSF49464">
    <property type="entry name" value="Carboxypeptidase regulatory domain-like"/>
    <property type="match status" value="1"/>
</dbReference>
<reference evidence="9 10" key="1">
    <citation type="submission" date="2016-10" db="EMBL/GenBank/DDBJ databases">
        <authorList>
            <person name="de Groot N.N."/>
        </authorList>
    </citation>
    <scope>NUCLEOTIDE SEQUENCE [LARGE SCALE GENOMIC DNA]</scope>
    <source>
        <strain evidence="9 10">47C3B</strain>
    </source>
</reference>
<keyword evidence="9" id="KW-0378">Hydrolase</keyword>
<dbReference type="AlphaFoldDB" id="A0A1G7BGM1"/>
<keyword evidence="9" id="KW-0645">Protease</keyword>
<dbReference type="GO" id="GO:0015344">
    <property type="term" value="F:siderophore uptake transmembrane transporter activity"/>
    <property type="evidence" value="ECO:0007669"/>
    <property type="project" value="TreeGrafter"/>
</dbReference>
<keyword evidence="6" id="KW-0998">Cell outer membrane</keyword>
<feature type="chain" id="PRO_5011597247" evidence="7">
    <location>
        <begin position="25"/>
        <end position="1121"/>
    </location>
</feature>
<dbReference type="RefSeq" id="WP_091149618.1">
    <property type="nucleotide sequence ID" value="NZ_FNAI01000005.1"/>
</dbReference>
<keyword evidence="9" id="KW-0121">Carboxypeptidase</keyword>
<dbReference type="Gene3D" id="2.40.170.20">
    <property type="entry name" value="TonB-dependent receptor, beta-barrel domain"/>
    <property type="match status" value="1"/>
</dbReference>
<evidence type="ECO:0000256" key="7">
    <source>
        <dbReference type="SAM" id="SignalP"/>
    </source>
</evidence>
<evidence type="ECO:0000313" key="9">
    <source>
        <dbReference type="EMBL" id="SDE26174.1"/>
    </source>
</evidence>
<evidence type="ECO:0000256" key="6">
    <source>
        <dbReference type="ARBA" id="ARBA00023237"/>
    </source>
</evidence>
<keyword evidence="7" id="KW-0732">Signal</keyword>
<keyword evidence="10" id="KW-1185">Reference proteome</keyword>
<keyword evidence="3" id="KW-1134">Transmembrane beta strand</keyword>
<dbReference type="Gene3D" id="2.60.40.1120">
    <property type="entry name" value="Carboxypeptidase-like, regulatory domain"/>
    <property type="match status" value="1"/>
</dbReference>
<dbReference type="Proteomes" id="UP000199072">
    <property type="component" value="Unassembled WGS sequence"/>
</dbReference>
<evidence type="ECO:0000259" key="8">
    <source>
        <dbReference type="Pfam" id="PF25183"/>
    </source>
</evidence>
<proteinExistence type="predicted"/>
<dbReference type="GO" id="GO:0004180">
    <property type="term" value="F:carboxypeptidase activity"/>
    <property type="evidence" value="ECO:0007669"/>
    <property type="project" value="UniProtKB-KW"/>
</dbReference>
<evidence type="ECO:0000256" key="5">
    <source>
        <dbReference type="ARBA" id="ARBA00023136"/>
    </source>
</evidence>
<evidence type="ECO:0000256" key="1">
    <source>
        <dbReference type="ARBA" id="ARBA00004571"/>
    </source>
</evidence>